<dbReference type="EMBL" id="CP010537">
    <property type="protein sequence ID" value="AJG22876.1"/>
    <property type="molecule type" value="Genomic_DNA"/>
</dbReference>
<dbReference type="SUPFAM" id="SSF53850">
    <property type="entry name" value="Periplasmic binding protein-like II"/>
    <property type="match status" value="1"/>
</dbReference>
<dbReference type="STRING" id="68895.RR42_s1288"/>
<dbReference type="Proteomes" id="UP000031843">
    <property type="component" value="Chromosome secondary"/>
</dbReference>
<dbReference type="CDD" id="cd07012">
    <property type="entry name" value="PBP2_Bug_TTT"/>
    <property type="match status" value="1"/>
</dbReference>
<name>A0A0C4YQK6_9BURK</name>
<keyword evidence="2" id="KW-0732">Signal</keyword>
<dbReference type="PANTHER" id="PTHR42928">
    <property type="entry name" value="TRICARBOXYLATE-BINDING PROTEIN"/>
    <property type="match status" value="1"/>
</dbReference>
<feature type="signal peptide" evidence="2">
    <location>
        <begin position="1"/>
        <end position="23"/>
    </location>
</feature>
<evidence type="ECO:0000313" key="4">
    <source>
        <dbReference type="Proteomes" id="UP000031843"/>
    </source>
</evidence>
<evidence type="ECO:0000256" key="2">
    <source>
        <dbReference type="SAM" id="SignalP"/>
    </source>
</evidence>
<protein>
    <submittedName>
        <fullName evidence="3">Tricarboxylate transport protein TctC</fullName>
    </submittedName>
</protein>
<keyword evidence="4" id="KW-1185">Reference proteome</keyword>
<evidence type="ECO:0000256" key="1">
    <source>
        <dbReference type="ARBA" id="ARBA00006987"/>
    </source>
</evidence>
<dbReference type="InterPro" id="IPR005064">
    <property type="entry name" value="BUG"/>
</dbReference>
<comment type="similarity">
    <text evidence="1">Belongs to the UPF0065 (bug) family.</text>
</comment>
<sequence>MYHRLCASLALATLSVATTYAHGGTWPDKPVRIVVPYTAGGTTDFVARQVAQKLTESTGKSFFVENKPGASGTIGTLQVARSAPDGYTLLANDTTYTMLPSLFKALPWDYNNDLVPVTTIAQTPVILIVPASSKFKTLQELIDFARQNPGKLNFGSGGAGSSTHLSAEVFKKDARISITHIPYKGAGDALMGLIGNNVDILITATPTAVPQIKGGKARALAVTGAARVPALPDVPTFAEAGLKDYKVINWFGLAAPKGTPPALVAKLQAEVQKSVNSPEVKERMASMGAQPGGIAPADFARRIKDDTALWSQVAKSADVKAE</sequence>
<dbReference type="Pfam" id="PF03401">
    <property type="entry name" value="TctC"/>
    <property type="match status" value="1"/>
</dbReference>
<dbReference type="AlphaFoldDB" id="A0A0C4YQK6"/>
<dbReference type="InterPro" id="IPR042100">
    <property type="entry name" value="Bug_dom1"/>
</dbReference>
<organism evidence="3 4">
    <name type="scientific">Cupriavidus basilensis</name>
    <dbReference type="NCBI Taxonomy" id="68895"/>
    <lineage>
        <taxon>Bacteria</taxon>
        <taxon>Pseudomonadati</taxon>
        <taxon>Pseudomonadota</taxon>
        <taxon>Betaproteobacteria</taxon>
        <taxon>Burkholderiales</taxon>
        <taxon>Burkholderiaceae</taxon>
        <taxon>Cupriavidus</taxon>
    </lineage>
</organism>
<feature type="chain" id="PRO_5002181911" evidence="2">
    <location>
        <begin position="24"/>
        <end position="322"/>
    </location>
</feature>
<dbReference type="OrthoDB" id="8678477at2"/>
<evidence type="ECO:0000313" key="3">
    <source>
        <dbReference type="EMBL" id="AJG22876.1"/>
    </source>
</evidence>
<dbReference type="Gene3D" id="3.40.190.150">
    <property type="entry name" value="Bordetella uptake gene, domain 1"/>
    <property type="match status" value="1"/>
</dbReference>
<dbReference type="PANTHER" id="PTHR42928:SF5">
    <property type="entry name" value="BLR1237 PROTEIN"/>
    <property type="match status" value="1"/>
</dbReference>
<dbReference type="Gene3D" id="3.40.190.10">
    <property type="entry name" value="Periplasmic binding protein-like II"/>
    <property type="match status" value="1"/>
</dbReference>
<gene>
    <name evidence="3" type="ORF">RR42_s1288</name>
</gene>
<proteinExistence type="inferred from homology"/>
<reference evidence="3 4" key="1">
    <citation type="journal article" date="2015" name="Genome Announc.">
        <title>Complete Genome Sequence of Cupriavidus basilensis 4G11, Isolated from the Oak Ridge Field Research Center Site.</title>
        <authorList>
            <person name="Ray J."/>
            <person name="Waters R.J."/>
            <person name="Skerker J.M."/>
            <person name="Kuehl J.V."/>
            <person name="Price M.N."/>
            <person name="Huang J."/>
            <person name="Chakraborty R."/>
            <person name="Arkin A.P."/>
            <person name="Deutschbauer A."/>
        </authorList>
    </citation>
    <scope>NUCLEOTIDE SEQUENCE [LARGE SCALE GENOMIC DNA]</scope>
    <source>
        <strain evidence="3">4G11</strain>
    </source>
</reference>
<dbReference type="RefSeq" id="WP_043354518.1">
    <property type="nucleotide sequence ID" value="NZ_CP010537.1"/>
</dbReference>
<dbReference type="KEGG" id="cbw:RR42_s1288"/>
<accession>A0A0C4YQK6</accession>
<dbReference type="PIRSF" id="PIRSF017082">
    <property type="entry name" value="YflP"/>
    <property type="match status" value="1"/>
</dbReference>